<gene>
    <name evidence="1" type="ORF">LYSBPC_33970</name>
</gene>
<dbReference type="RefSeq" id="WP_264990177.1">
    <property type="nucleotide sequence ID" value="NZ_BRZA01000007.1"/>
</dbReference>
<organism evidence="1 2">
    <name type="scientific">Lysinibacillus piscis</name>
    <dbReference type="NCBI Taxonomy" id="2518931"/>
    <lineage>
        <taxon>Bacteria</taxon>
        <taxon>Bacillati</taxon>
        <taxon>Bacillota</taxon>
        <taxon>Bacilli</taxon>
        <taxon>Bacillales</taxon>
        <taxon>Bacillaceae</taxon>
        <taxon>Lysinibacillus</taxon>
    </lineage>
</organism>
<evidence type="ECO:0008006" key="3">
    <source>
        <dbReference type="Google" id="ProtNLM"/>
    </source>
</evidence>
<protein>
    <recommendedName>
        <fullName evidence="3">HEAT repeat domain-containing protein</fullName>
    </recommendedName>
</protein>
<dbReference type="InterPro" id="IPR016024">
    <property type="entry name" value="ARM-type_fold"/>
</dbReference>
<dbReference type="EMBL" id="BRZA01000007">
    <property type="protein sequence ID" value="GLC90270.1"/>
    <property type="molecule type" value="Genomic_DNA"/>
</dbReference>
<evidence type="ECO:0000313" key="1">
    <source>
        <dbReference type="EMBL" id="GLC90270.1"/>
    </source>
</evidence>
<evidence type="ECO:0000313" key="2">
    <source>
        <dbReference type="Proteomes" id="UP001065593"/>
    </source>
</evidence>
<name>A0ABQ5NPJ7_9BACI</name>
<dbReference type="Proteomes" id="UP001065593">
    <property type="component" value="Unassembled WGS sequence"/>
</dbReference>
<proteinExistence type="predicted"/>
<sequence>MLDKLATNQNRNDELPNIELAEELIKTENQNGINEIVNGLKAKDKRIANDCIKVLYEIGEKRPDLIASYYEQFLELLVSKNNRLVWGSMTALSQIVELESRNIFKQADKIVFAFHHGSVITVDNGVSVLAKLCKQDLKYEEHLFPILMQHLQECRSKEVGQHAERIAICIHENNQRQFVEVLESRVEGLPAPQQKRVRKLLKQIYNI</sequence>
<accession>A0ABQ5NPJ7</accession>
<dbReference type="SUPFAM" id="SSF48371">
    <property type="entry name" value="ARM repeat"/>
    <property type="match status" value="1"/>
</dbReference>
<dbReference type="InterPro" id="IPR011989">
    <property type="entry name" value="ARM-like"/>
</dbReference>
<dbReference type="Gene3D" id="1.25.10.10">
    <property type="entry name" value="Leucine-rich Repeat Variant"/>
    <property type="match status" value="1"/>
</dbReference>
<keyword evidence="2" id="KW-1185">Reference proteome</keyword>
<reference evidence="1" key="1">
    <citation type="submission" date="2022-08" db="EMBL/GenBank/DDBJ databases">
        <title>Draft genome sequence of Lysinibacillus sp. strain KH24.</title>
        <authorList>
            <person name="Kanbe H."/>
            <person name="Itoh H."/>
        </authorList>
    </citation>
    <scope>NUCLEOTIDE SEQUENCE</scope>
    <source>
        <strain evidence="1">KH24</strain>
    </source>
</reference>
<comment type="caution">
    <text evidence="1">The sequence shown here is derived from an EMBL/GenBank/DDBJ whole genome shotgun (WGS) entry which is preliminary data.</text>
</comment>